<evidence type="ECO:0000313" key="3">
    <source>
        <dbReference type="Proteomes" id="UP000800035"/>
    </source>
</evidence>
<organism evidence="2 3">
    <name type="scientific">Byssothecium circinans</name>
    <dbReference type="NCBI Taxonomy" id="147558"/>
    <lineage>
        <taxon>Eukaryota</taxon>
        <taxon>Fungi</taxon>
        <taxon>Dikarya</taxon>
        <taxon>Ascomycota</taxon>
        <taxon>Pezizomycotina</taxon>
        <taxon>Dothideomycetes</taxon>
        <taxon>Pleosporomycetidae</taxon>
        <taxon>Pleosporales</taxon>
        <taxon>Massarineae</taxon>
        <taxon>Massarinaceae</taxon>
        <taxon>Byssothecium</taxon>
    </lineage>
</organism>
<dbReference type="AlphaFoldDB" id="A0A6A5TK10"/>
<accession>A0A6A5TK10</accession>
<dbReference type="Proteomes" id="UP000800035">
    <property type="component" value="Unassembled WGS sequence"/>
</dbReference>
<evidence type="ECO:0000313" key="2">
    <source>
        <dbReference type="EMBL" id="KAF1952012.1"/>
    </source>
</evidence>
<keyword evidence="1" id="KW-0472">Membrane</keyword>
<proteinExistence type="predicted"/>
<dbReference type="OrthoDB" id="3779652at2759"/>
<reference evidence="2" key="1">
    <citation type="journal article" date="2020" name="Stud. Mycol.">
        <title>101 Dothideomycetes genomes: a test case for predicting lifestyles and emergence of pathogens.</title>
        <authorList>
            <person name="Haridas S."/>
            <person name="Albert R."/>
            <person name="Binder M."/>
            <person name="Bloem J."/>
            <person name="Labutti K."/>
            <person name="Salamov A."/>
            <person name="Andreopoulos B."/>
            <person name="Baker S."/>
            <person name="Barry K."/>
            <person name="Bills G."/>
            <person name="Bluhm B."/>
            <person name="Cannon C."/>
            <person name="Castanera R."/>
            <person name="Culley D."/>
            <person name="Daum C."/>
            <person name="Ezra D."/>
            <person name="Gonzalez J."/>
            <person name="Henrissat B."/>
            <person name="Kuo A."/>
            <person name="Liang C."/>
            <person name="Lipzen A."/>
            <person name="Lutzoni F."/>
            <person name="Magnuson J."/>
            <person name="Mondo S."/>
            <person name="Nolan M."/>
            <person name="Ohm R."/>
            <person name="Pangilinan J."/>
            <person name="Park H.-J."/>
            <person name="Ramirez L."/>
            <person name="Alfaro M."/>
            <person name="Sun H."/>
            <person name="Tritt A."/>
            <person name="Yoshinaga Y."/>
            <person name="Zwiers L.-H."/>
            <person name="Turgeon B."/>
            <person name="Goodwin S."/>
            <person name="Spatafora J."/>
            <person name="Crous P."/>
            <person name="Grigoriev I."/>
        </authorList>
    </citation>
    <scope>NUCLEOTIDE SEQUENCE</scope>
    <source>
        <strain evidence="2">CBS 675.92</strain>
    </source>
</reference>
<keyword evidence="3" id="KW-1185">Reference proteome</keyword>
<gene>
    <name evidence="2" type="ORF">CC80DRAFT_538495</name>
</gene>
<dbReference type="EMBL" id="ML977013">
    <property type="protein sequence ID" value="KAF1952012.1"/>
    <property type="molecule type" value="Genomic_DNA"/>
</dbReference>
<keyword evidence="1" id="KW-1133">Transmembrane helix</keyword>
<keyword evidence="1" id="KW-0812">Transmembrane</keyword>
<protein>
    <submittedName>
        <fullName evidence="2">Uncharacterized protein</fullName>
    </submittedName>
</protein>
<evidence type="ECO:0000256" key="1">
    <source>
        <dbReference type="SAM" id="Phobius"/>
    </source>
</evidence>
<sequence>MAEVIAVTAFCFSCINFFLSTIPTGVKVTKAYLDCAEKFRHYKCKLAGLDDSFTQWRIIWEDFDLGRRKEPVAEILRNMQDLRKRMEEEMKKHTLTTAEEKRWKQMRRRLEKGKYRAPPVDNTPAPGKLEKSAWNARRIFGLPEKEDKKFRRSVSYVLWKKDIIEDWLKSMTESLDMAEKLCEQELNEQTAGDFEPNSQKRKTEDVTHLKAYILNLETLAATLRTECIAIQETDNWALGLRAPGFGRDVASWRKVSGVNIELRFTKEQFHYNLRVPYQKEDPQTHASEGKISEFLSNHMTNPDNATLSTSGIQLTVRNPRTFRTRPIGSLFKSQPELFRETSESRRRWEFDRMGLVLGALNWAILLWNTSWLSDLCCDGLQIEKDMDALDRCMQTFTVTERNQHPLNLRNLGVVLAEIFLETPIRVTHDDLIQELGYERFVGGRWEKISPLKIGDEVVAKTISAQLRDAVFFCLTSKSALEEYHPGLLLRFIDEIYTPVNEWYKDENSNVKPYAESLKRIPMRVKRKEWPMGAMDLPAEPWQLSHFLLDLLRIDYFPFDKTNTYFLKSAGVRIFILQLIWTAVVACTVVILMGR</sequence>
<feature type="transmembrane region" description="Helical" evidence="1">
    <location>
        <begin position="573"/>
        <end position="593"/>
    </location>
</feature>
<name>A0A6A5TK10_9PLEO</name>